<comment type="caution">
    <text evidence="2">The sequence shown here is derived from an EMBL/GenBank/DDBJ whole genome shotgun (WGS) entry which is preliminary data.</text>
</comment>
<proteinExistence type="predicted"/>
<feature type="transmembrane region" description="Helical" evidence="1">
    <location>
        <begin position="42"/>
        <end position="66"/>
    </location>
</feature>
<feature type="transmembrane region" description="Helical" evidence="1">
    <location>
        <begin position="6"/>
        <end position="30"/>
    </location>
</feature>
<dbReference type="OrthoDB" id="2906536at2"/>
<dbReference type="EMBL" id="SRHY01000022">
    <property type="protein sequence ID" value="TFJ92444.1"/>
    <property type="molecule type" value="Genomic_DNA"/>
</dbReference>
<evidence type="ECO:0000313" key="2">
    <source>
        <dbReference type="EMBL" id="TFJ92444.1"/>
    </source>
</evidence>
<keyword evidence="1" id="KW-1133">Transmembrane helix</keyword>
<evidence type="ECO:0000256" key="1">
    <source>
        <dbReference type="SAM" id="Phobius"/>
    </source>
</evidence>
<evidence type="ECO:0000313" key="3">
    <source>
        <dbReference type="Proteomes" id="UP000298484"/>
    </source>
</evidence>
<sequence>MTLEGSSASAIIIFILVILIALAVSLLYGWKAIEATGWFGSQVFISSVMNLFLCACALFGWFLYALSIDEAVFFGGLVLGLSLFVAGEAALIATLYYRRKKLVDASHTRADSPVSEQE</sequence>
<protein>
    <submittedName>
        <fullName evidence="2">Uncharacterized protein</fullName>
    </submittedName>
</protein>
<keyword evidence="3" id="KW-1185">Reference proteome</keyword>
<accession>A0A4Y9ADG6</accession>
<gene>
    <name evidence="2" type="ORF">E4U82_12410</name>
</gene>
<reference evidence="2 3" key="1">
    <citation type="submission" date="2019-03" db="EMBL/GenBank/DDBJ databases">
        <title>Genome sequence of Lentibacillus salicampi ATCC BAA-719.</title>
        <authorList>
            <person name="Maclea K.S."/>
            <person name="Simoes Junior M."/>
        </authorList>
    </citation>
    <scope>NUCLEOTIDE SEQUENCE [LARGE SCALE GENOMIC DNA]</scope>
    <source>
        <strain evidence="2 3">ATCC BAA-719</strain>
    </source>
</reference>
<name>A0A4Y9ADG6_9BACI</name>
<keyword evidence="1" id="KW-0812">Transmembrane</keyword>
<feature type="transmembrane region" description="Helical" evidence="1">
    <location>
        <begin position="72"/>
        <end position="97"/>
    </location>
</feature>
<dbReference type="RefSeq" id="WP_135110504.1">
    <property type="nucleotide sequence ID" value="NZ_SRHY01000022.1"/>
</dbReference>
<dbReference type="Proteomes" id="UP000298484">
    <property type="component" value="Unassembled WGS sequence"/>
</dbReference>
<keyword evidence="1" id="KW-0472">Membrane</keyword>
<organism evidence="2 3">
    <name type="scientific">Lentibacillus salicampi</name>
    <dbReference type="NCBI Taxonomy" id="175306"/>
    <lineage>
        <taxon>Bacteria</taxon>
        <taxon>Bacillati</taxon>
        <taxon>Bacillota</taxon>
        <taxon>Bacilli</taxon>
        <taxon>Bacillales</taxon>
        <taxon>Bacillaceae</taxon>
        <taxon>Lentibacillus</taxon>
    </lineage>
</organism>
<dbReference type="AlphaFoldDB" id="A0A4Y9ADG6"/>